<evidence type="ECO:0000313" key="2">
    <source>
        <dbReference type="EMBL" id="KAK4360307.1"/>
    </source>
</evidence>
<comment type="similarity">
    <text evidence="1">Belongs to the amino acid-polyamine-organocation (APC) superfamily. Cationic amino acid transporter (CAT) (TC 2.A.3.3) family.</text>
</comment>
<organism evidence="2 3">
    <name type="scientific">Anisodus tanguticus</name>
    <dbReference type="NCBI Taxonomy" id="243964"/>
    <lineage>
        <taxon>Eukaryota</taxon>
        <taxon>Viridiplantae</taxon>
        <taxon>Streptophyta</taxon>
        <taxon>Embryophyta</taxon>
        <taxon>Tracheophyta</taxon>
        <taxon>Spermatophyta</taxon>
        <taxon>Magnoliopsida</taxon>
        <taxon>eudicotyledons</taxon>
        <taxon>Gunneridae</taxon>
        <taxon>Pentapetalae</taxon>
        <taxon>asterids</taxon>
        <taxon>lamiids</taxon>
        <taxon>Solanales</taxon>
        <taxon>Solanaceae</taxon>
        <taxon>Solanoideae</taxon>
        <taxon>Hyoscyameae</taxon>
        <taxon>Anisodus</taxon>
    </lineage>
</organism>
<dbReference type="GO" id="GO:0005886">
    <property type="term" value="C:plasma membrane"/>
    <property type="evidence" value="ECO:0007669"/>
    <property type="project" value="TreeGrafter"/>
</dbReference>
<sequence>MSIHLNTGIVAACHNMGRGECGSFAYLRVELGDLAAFIAAGNILLEYVIGSAAMARSWTSYFATTLCGHQPDDFRIVVSSLAEGHNRLDPIAIGVCLISYKNIDVNAPFSVAFEAVGLGWGKYVVAAGTLKGIM</sequence>
<dbReference type="GO" id="GO:0015189">
    <property type="term" value="F:L-lysine transmembrane transporter activity"/>
    <property type="evidence" value="ECO:0007669"/>
    <property type="project" value="TreeGrafter"/>
</dbReference>
<gene>
    <name evidence="2" type="ORF">RND71_019259</name>
</gene>
<dbReference type="GO" id="GO:0005313">
    <property type="term" value="F:L-glutamate transmembrane transporter activity"/>
    <property type="evidence" value="ECO:0007669"/>
    <property type="project" value="TreeGrafter"/>
</dbReference>
<keyword evidence="3" id="KW-1185">Reference proteome</keyword>
<dbReference type="PANTHER" id="PTHR43243">
    <property type="entry name" value="INNER MEMBRANE TRANSPORTER YGJI-RELATED"/>
    <property type="match status" value="1"/>
</dbReference>
<dbReference type="EMBL" id="JAVYJV010000010">
    <property type="protein sequence ID" value="KAK4360307.1"/>
    <property type="molecule type" value="Genomic_DNA"/>
</dbReference>
<dbReference type="Proteomes" id="UP001291623">
    <property type="component" value="Unassembled WGS sequence"/>
</dbReference>
<evidence type="ECO:0000256" key="1">
    <source>
        <dbReference type="ARBA" id="ARBA00008572"/>
    </source>
</evidence>
<name>A0AAE1V993_9SOLA</name>
<dbReference type="Gene3D" id="1.20.1740.10">
    <property type="entry name" value="Amino acid/polyamine transporter I"/>
    <property type="match status" value="1"/>
</dbReference>
<evidence type="ECO:0000313" key="3">
    <source>
        <dbReference type="Proteomes" id="UP001291623"/>
    </source>
</evidence>
<dbReference type="AlphaFoldDB" id="A0AAE1V993"/>
<reference evidence="2" key="1">
    <citation type="submission" date="2023-12" db="EMBL/GenBank/DDBJ databases">
        <title>Genome assembly of Anisodus tanguticus.</title>
        <authorList>
            <person name="Wang Y.-J."/>
        </authorList>
    </citation>
    <scope>NUCLEOTIDE SEQUENCE</scope>
    <source>
        <strain evidence="2">KB-2021</strain>
        <tissue evidence="2">Leaf</tissue>
    </source>
</reference>
<protein>
    <submittedName>
        <fullName evidence="2">Uncharacterized protein</fullName>
    </submittedName>
</protein>
<accession>A0AAE1V993</accession>
<dbReference type="PANTHER" id="PTHR43243:SF1">
    <property type="entry name" value="CATIONIC AMINO ACID TRANSPORTER 1"/>
    <property type="match status" value="1"/>
</dbReference>
<proteinExistence type="inferred from homology"/>
<comment type="caution">
    <text evidence="2">The sequence shown here is derived from an EMBL/GenBank/DDBJ whole genome shotgun (WGS) entry which is preliminary data.</text>
</comment>